<comment type="caution">
    <text evidence="3">The sequence shown here is derived from an EMBL/GenBank/DDBJ whole genome shotgun (WGS) entry which is preliminary data.</text>
</comment>
<name>A0A1U8EQ80_CAPAN</name>
<dbReference type="GO" id="GO:0016874">
    <property type="term" value="F:ligase activity"/>
    <property type="evidence" value="ECO:0007669"/>
    <property type="project" value="UniProtKB-KW"/>
</dbReference>
<dbReference type="AlphaFoldDB" id="A0A1U8EQ80"/>
<dbReference type="STRING" id="4072.A0A1U8EQ80"/>
<dbReference type="InterPro" id="IPR042099">
    <property type="entry name" value="ANL_N_sf"/>
</dbReference>
<dbReference type="PANTHER" id="PTHR24096:SF160">
    <property type="entry name" value="4-COUMARATE--COA LIGASE-LIKE 9"/>
    <property type="match status" value="1"/>
</dbReference>
<evidence type="ECO:0000259" key="2">
    <source>
        <dbReference type="Pfam" id="PF00501"/>
    </source>
</evidence>
<proteinExistence type="predicted"/>
<sequence length="157" mass="17422">MSEAAFQDATTKEMLHRGSVGRLLVNSKAKIRDSKTVIGLPPGEKGELLIKSPIIMQGYIGDPKMTSETLIPSGWLRTSDLCYIDHQGYLLVADRMKELIKYKGYQVTPSGLEQLLQSHPEIVDAAVISYPDEEAGLLPMTFVSETSLKHFLQRTSN</sequence>
<dbReference type="Proteomes" id="UP000222542">
    <property type="component" value="Unassembled WGS sequence"/>
</dbReference>
<dbReference type="InterPro" id="IPR045851">
    <property type="entry name" value="AMP-bd_C_sf"/>
</dbReference>
<keyword evidence="1" id="KW-0436">Ligase</keyword>
<evidence type="ECO:0000256" key="1">
    <source>
        <dbReference type="ARBA" id="ARBA00022598"/>
    </source>
</evidence>
<dbReference type="Gene3D" id="3.30.300.30">
    <property type="match status" value="1"/>
</dbReference>
<dbReference type="Gene3D" id="3.40.50.12780">
    <property type="entry name" value="N-terminal domain of ligase-like"/>
    <property type="match status" value="1"/>
</dbReference>
<dbReference type="InterPro" id="IPR000873">
    <property type="entry name" value="AMP-dep_synth/lig_dom"/>
</dbReference>
<dbReference type="Pfam" id="PF00501">
    <property type="entry name" value="AMP-binding"/>
    <property type="match status" value="1"/>
</dbReference>
<evidence type="ECO:0000313" key="3">
    <source>
        <dbReference type="EMBL" id="PHT65598.1"/>
    </source>
</evidence>
<organism evidence="3 4">
    <name type="scientific">Capsicum annuum</name>
    <name type="common">Capsicum pepper</name>
    <dbReference type="NCBI Taxonomy" id="4072"/>
    <lineage>
        <taxon>Eukaryota</taxon>
        <taxon>Viridiplantae</taxon>
        <taxon>Streptophyta</taxon>
        <taxon>Embryophyta</taxon>
        <taxon>Tracheophyta</taxon>
        <taxon>Spermatophyta</taxon>
        <taxon>Magnoliopsida</taxon>
        <taxon>eudicotyledons</taxon>
        <taxon>Gunneridae</taxon>
        <taxon>Pentapetalae</taxon>
        <taxon>asterids</taxon>
        <taxon>lamiids</taxon>
        <taxon>Solanales</taxon>
        <taxon>Solanaceae</taxon>
        <taxon>Solanoideae</taxon>
        <taxon>Capsiceae</taxon>
        <taxon>Capsicum</taxon>
    </lineage>
</organism>
<evidence type="ECO:0000313" key="4">
    <source>
        <dbReference type="Proteomes" id="UP000222542"/>
    </source>
</evidence>
<dbReference type="SUPFAM" id="SSF56801">
    <property type="entry name" value="Acetyl-CoA synthetase-like"/>
    <property type="match status" value="1"/>
</dbReference>
<dbReference type="PANTHER" id="PTHR24096">
    <property type="entry name" value="LONG-CHAIN-FATTY-ACID--COA LIGASE"/>
    <property type="match status" value="1"/>
</dbReference>
<reference evidence="3 4" key="1">
    <citation type="journal article" date="2014" name="Nat. Genet.">
        <title>Genome sequence of the hot pepper provides insights into the evolution of pungency in Capsicum species.</title>
        <authorList>
            <person name="Kim S."/>
            <person name="Park M."/>
            <person name="Yeom S.I."/>
            <person name="Kim Y.M."/>
            <person name="Lee J.M."/>
            <person name="Lee H.A."/>
            <person name="Seo E."/>
            <person name="Choi J."/>
            <person name="Cheong K."/>
            <person name="Kim K.T."/>
            <person name="Jung K."/>
            <person name="Lee G.W."/>
            <person name="Oh S.K."/>
            <person name="Bae C."/>
            <person name="Kim S.B."/>
            <person name="Lee H.Y."/>
            <person name="Kim S.Y."/>
            <person name="Kim M.S."/>
            <person name="Kang B.C."/>
            <person name="Jo Y.D."/>
            <person name="Yang H.B."/>
            <person name="Jeong H.J."/>
            <person name="Kang W.H."/>
            <person name="Kwon J.K."/>
            <person name="Shin C."/>
            <person name="Lim J.Y."/>
            <person name="Park J.H."/>
            <person name="Huh J.H."/>
            <person name="Kim J.S."/>
            <person name="Kim B.D."/>
            <person name="Cohen O."/>
            <person name="Paran I."/>
            <person name="Suh M.C."/>
            <person name="Lee S.B."/>
            <person name="Kim Y.K."/>
            <person name="Shin Y."/>
            <person name="Noh S.J."/>
            <person name="Park J."/>
            <person name="Seo Y.S."/>
            <person name="Kwon S.Y."/>
            <person name="Kim H.A."/>
            <person name="Park J.M."/>
            <person name="Kim H.J."/>
            <person name="Choi S.B."/>
            <person name="Bosland P.W."/>
            <person name="Reeves G."/>
            <person name="Jo S.H."/>
            <person name="Lee B.W."/>
            <person name="Cho H.T."/>
            <person name="Choi H.S."/>
            <person name="Lee M.S."/>
            <person name="Yu Y."/>
            <person name="Do Choi Y."/>
            <person name="Park B.S."/>
            <person name="van Deynze A."/>
            <person name="Ashrafi H."/>
            <person name="Hill T."/>
            <person name="Kim W.T."/>
            <person name="Pai H.S."/>
            <person name="Ahn H.K."/>
            <person name="Yeam I."/>
            <person name="Giovannoni J.J."/>
            <person name="Rose J.K."/>
            <person name="Sorensen I."/>
            <person name="Lee S.J."/>
            <person name="Kim R.W."/>
            <person name="Choi I.Y."/>
            <person name="Choi B.S."/>
            <person name="Lim J.S."/>
            <person name="Lee Y.H."/>
            <person name="Choi D."/>
        </authorList>
    </citation>
    <scope>NUCLEOTIDE SEQUENCE [LARGE SCALE GENOMIC DNA]</scope>
    <source>
        <strain evidence="4">cv. CM334</strain>
    </source>
</reference>
<accession>A0A1U8EQ80</accession>
<keyword evidence="4" id="KW-1185">Reference proteome</keyword>
<gene>
    <name evidence="3" type="ORF">T459_30023</name>
</gene>
<feature type="domain" description="AMP-dependent synthetase/ligase" evidence="2">
    <location>
        <begin position="15"/>
        <end position="59"/>
    </location>
</feature>
<protein>
    <recommendedName>
        <fullName evidence="2">AMP-dependent synthetase/ligase domain-containing protein</fullName>
    </recommendedName>
</protein>
<dbReference type="Gramene" id="PHT65598">
    <property type="protein sequence ID" value="PHT65598"/>
    <property type="gene ID" value="T459_30023"/>
</dbReference>
<reference evidence="3 4" key="2">
    <citation type="journal article" date="2017" name="Genome Biol.">
        <title>New reference genome sequences of hot pepper reveal the massive evolution of plant disease-resistance genes by retroduplication.</title>
        <authorList>
            <person name="Kim S."/>
            <person name="Park J."/>
            <person name="Yeom S.I."/>
            <person name="Kim Y.M."/>
            <person name="Seo E."/>
            <person name="Kim K.T."/>
            <person name="Kim M.S."/>
            <person name="Lee J.M."/>
            <person name="Cheong K."/>
            <person name="Shin H.S."/>
            <person name="Kim S.B."/>
            <person name="Han K."/>
            <person name="Lee J."/>
            <person name="Park M."/>
            <person name="Lee H.A."/>
            <person name="Lee H.Y."/>
            <person name="Lee Y."/>
            <person name="Oh S."/>
            <person name="Lee J.H."/>
            <person name="Choi E."/>
            <person name="Choi E."/>
            <person name="Lee S.E."/>
            <person name="Jeon J."/>
            <person name="Kim H."/>
            <person name="Choi G."/>
            <person name="Song H."/>
            <person name="Lee J."/>
            <person name="Lee S.C."/>
            <person name="Kwon J.K."/>
            <person name="Lee H.Y."/>
            <person name="Koo N."/>
            <person name="Hong Y."/>
            <person name="Kim R.W."/>
            <person name="Kang W.H."/>
            <person name="Huh J.H."/>
            <person name="Kang B.C."/>
            <person name="Yang T.J."/>
            <person name="Lee Y.H."/>
            <person name="Bennetzen J.L."/>
            <person name="Choi D."/>
        </authorList>
    </citation>
    <scope>NUCLEOTIDE SEQUENCE [LARGE SCALE GENOMIC DNA]</scope>
    <source>
        <strain evidence="4">cv. CM334</strain>
    </source>
</reference>
<dbReference type="EMBL" id="AYRZ02000012">
    <property type="protein sequence ID" value="PHT65598.1"/>
    <property type="molecule type" value="Genomic_DNA"/>
</dbReference>